<dbReference type="InterPro" id="IPR045756">
    <property type="entry name" value="DUF6183"/>
</dbReference>
<protein>
    <submittedName>
        <fullName evidence="1">Uncharacterized protein</fullName>
    </submittedName>
</protein>
<dbReference type="Pfam" id="PF19681">
    <property type="entry name" value="DUF6183"/>
    <property type="match status" value="1"/>
</dbReference>
<keyword evidence="2" id="KW-1185">Reference proteome</keyword>
<dbReference type="RefSeq" id="WP_344446930.1">
    <property type="nucleotide sequence ID" value="NZ_BAAALF010000329.1"/>
</dbReference>
<gene>
    <name evidence="1" type="ORF">GCM10009665_76690</name>
</gene>
<proteinExistence type="predicted"/>
<name>A0ABN1T8Q3_9ACTN</name>
<dbReference type="EMBL" id="BAAALF010000329">
    <property type="protein sequence ID" value="GAA1069377.1"/>
    <property type="molecule type" value="Genomic_DNA"/>
</dbReference>
<evidence type="ECO:0000313" key="2">
    <source>
        <dbReference type="Proteomes" id="UP001500037"/>
    </source>
</evidence>
<accession>A0ABN1T8Q3</accession>
<reference evidence="1 2" key="1">
    <citation type="journal article" date="2019" name="Int. J. Syst. Evol. Microbiol.">
        <title>The Global Catalogue of Microorganisms (GCM) 10K type strain sequencing project: providing services to taxonomists for standard genome sequencing and annotation.</title>
        <authorList>
            <consortium name="The Broad Institute Genomics Platform"/>
            <consortium name="The Broad Institute Genome Sequencing Center for Infectious Disease"/>
            <person name="Wu L."/>
            <person name="Ma J."/>
        </authorList>
    </citation>
    <scope>NUCLEOTIDE SEQUENCE [LARGE SCALE GENOMIC DNA]</scope>
    <source>
        <strain evidence="1 2">JCM 13004</strain>
    </source>
</reference>
<organism evidence="1 2">
    <name type="scientific">Kitasatospora nipponensis</name>
    <dbReference type="NCBI Taxonomy" id="258049"/>
    <lineage>
        <taxon>Bacteria</taxon>
        <taxon>Bacillati</taxon>
        <taxon>Actinomycetota</taxon>
        <taxon>Actinomycetes</taxon>
        <taxon>Kitasatosporales</taxon>
        <taxon>Streptomycetaceae</taxon>
        <taxon>Kitasatospora</taxon>
    </lineage>
</organism>
<dbReference type="Proteomes" id="UP001500037">
    <property type="component" value="Unassembled WGS sequence"/>
</dbReference>
<comment type="caution">
    <text evidence="1">The sequence shown here is derived from an EMBL/GenBank/DDBJ whole genome shotgun (WGS) entry which is preliminary data.</text>
</comment>
<sequence length="393" mass="42564">MGKDITRTVEALCASDDPTVSATRSEIEARLSVGEFGWTGDLGLELVDRIADGGDRRGHCTAVLNRVLYVLAERPEPESLRALLRVLASPHRDGLHHALTPRLLAAVVADRHRIEDIVPVVFDAAPRSPSSLREFSACLLHQLVLVSDAVEGYPALRAFARTLLAEGHPLAALPLTLLPEERGIRRPPGAADDWSWQVRPTLLRTDPLDPPPLESTPSMRQRVADIDVTETDLPAMAELSGAAVRHWRDQSNGRIAAQEFWLLDPVTEADLPALFERLPLTPWPADGTPATLYPASPDVAFRVLLTAAACSPAYGSGLHGAYGRLAAWRSLAGLTGSAADVPLTQVAELVRHTGWFRVDTTSPWFHEVLWDLGLAALRPGGREVAVLAATDTD</sequence>
<evidence type="ECO:0000313" key="1">
    <source>
        <dbReference type="EMBL" id="GAA1069377.1"/>
    </source>
</evidence>